<keyword evidence="1" id="KW-0732">Signal</keyword>
<dbReference type="EMBL" id="SZPU01000006">
    <property type="protein sequence ID" value="TKI72429.1"/>
    <property type="molecule type" value="Genomic_DNA"/>
</dbReference>
<evidence type="ECO:0000256" key="1">
    <source>
        <dbReference type="SAM" id="SignalP"/>
    </source>
</evidence>
<gene>
    <name evidence="2" type="ORF">FC756_01895</name>
</gene>
<dbReference type="RefSeq" id="WP_107897129.1">
    <property type="nucleotide sequence ID" value="NZ_PYWM01000031.1"/>
</dbReference>
<keyword evidence="3" id="KW-1185">Reference proteome</keyword>
<name>A0A4U2ZDG6_9BACI</name>
<feature type="signal peptide" evidence="1">
    <location>
        <begin position="1"/>
        <end position="31"/>
    </location>
</feature>
<accession>A0A4U2ZDG6</accession>
<evidence type="ECO:0000313" key="2">
    <source>
        <dbReference type="EMBL" id="TKI72429.1"/>
    </source>
</evidence>
<feature type="chain" id="PRO_5020489494" description="CYTH domain-containing protein" evidence="1">
    <location>
        <begin position="32"/>
        <end position="269"/>
    </location>
</feature>
<dbReference type="AlphaFoldDB" id="A0A4U2ZDG6"/>
<comment type="caution">
    <text evidence="2">The sequence shown here is derived from an EMBL/GenBank/DDBJ whole genome shotgun (WGS) entry which is preliminary data.</text>
</comment>
<evidence type="ECO:0000313" key="3">
    <source>
        <dbReference type="Proteomes" id="UP000308744"/>
    </source>
</evidence>
<dbReference type="Proteomes" id="UP000308744">
    <property type="component" value="Unassembled WGS sequence"/>
</dbReference>
<reference evidence="2 3" key="1">
    <citation type="submission" date="2019-04" db="EMBL/GenBank/DDBJ databases">
        <title>Lysinibacillus genome sequencing.</title>
        <authorList>
            <person name="Dunlap C."/>
        </authorList>
    </citation>
    <scope>NUCLEOTIDE SEQUENCE [LARGE SCALE GENOMIC DNA]</scope>
    <source>
        <strain evidence="2 3">CCTCC AB 2010389</strain>
    </source>
</reference>
<proteinExistence type="predicted"/>
<sequence length="269" mass="30530">MNHFKRVALKLVVMAMVLGTLGLLNTVQAKAAMVPSHEIKYNLRTDLFNESVILRLFAATKKDEVKIYYFDTNNQEFLNADYNNRLRVYKDSTKIDITYKKRFLNTPLDEALAITKSQGFTGDESNYKFEMDIKGGNRTFTISRKESLKATTKVSFDAVDVNAAKKMILDHVPKKILNWDSATWYNNTLSQAIVYGPANATTYKGSYAGYEADIEVWHYQGDVMIELSTKEDDATKAAVIEQVWHNQLVAAGYLSADQRGKTAFVMEQK</sequence>
<protein>
    <recommendedName>
        <fullName evidence="4">CYTH domain-containing protein</fullName>
    </recommendedName>
</protein>
<organism evidence="2 3">
    <name type="scientific">Lysinibacillus mangiferihumi</name>
    <dbReference type="NCBI Taxonomy" id="1130819"/>
    <lineage>
        <taxon>Bacteria</taxon>
        <taxon>Bacillati</taxon>
        <taxon>Bacillota</taxon>
        <taxon>Bacilli</taxon>
        <taxon>Bacillales</taxon>
        <taxon>Bacillaceae</taxon>
        <taxon>Lysinibacillus</taxon>
    </lineage>
</organism>
<evidence type="ECO:0008006" key="4">
    <source>
        <dbReference type="Google" id="ProtNLM"/>
    </source>
</evidence>